<dbReference type="EMBL" id="QPFP01000045">
    <property type="protein sequence ID" value="TEB26808.1"/>
    <property type="molecule type" value="Genomic_DNA"/>
</dbReference>
<protein>
    <submittedName>
        <fullName evidence="1">Uncharacterized protein</fullName>
    </submittedName>
</protein>
<keyword evidence="2" id="KW-1185">Reference proteome</keyword>
<evidence type="ECO:0000313" key="1">
    <source>
        <dbReference type="EMBL" id="TEB26808.1"/>
    </source>
</evidence>
<organism evidence="1 2">
    <name type="scientific">Coprinellus micaceus</name>
    <name type="common">Glistening ink-cap mushroom</name>
    <name type="synonym">Coprinus micaceus</name>
    <dbReference type="NCBI Taxonomy" id="71717"/>
    <lineage>
        <taxon>Eukaryota</taxon>
        <taxon>Fungi</taxon>
        <taxon>Dikarya</taxon>
        <taxon>Basidiomycota</taxon>
        <taxon>Agaricomycotina</taxon>
        <taxon>Agaricomycetes</taxon>
        <taxon>Agaricomycetidae</taxon>
        <taxon>Agaricales</taxon>
        <taxon>Agaricineae</taxon>
        <taxon>Psathyrellaceae</taxon>
        <taxon>Coprinellus</taxon>
    </lineage>
</organism>
<dbReference type="AlphaFoldDB" id="A0A4Y7SYU6"/>
<dbReference type="OrthoDB" id="5366606at2759"/>
<reference evidence="1 2" key="1">
    <citation type="journal article" date="2019" name="Nat. Ecol. Evol.">
        <title>Megaphylogeny resolves global patterns of mushroom evolution.</title>
        <authorList>
            <person name="Varga T."/>
            <person name="Krizsan K."/>
            <person name="Foldi C."/>
            <person name="Dima B."/>
            <person name="Sanchez-Garcia M."/>
            <person name="Sanchez-Ramirez S."/>
            <person name="Szollosi G.J."/>
            <person name="Szarkandi J.G."/>
            <person name="Papp V."/>
            <person name="Albert L."/>
            <person name="Andreopoulos W."/>
            <person name="Angelini C."/>
            <person name="Antonin V."/>
            <person name="Barry K.W."/>
            <person name="Bougher N.L."/>
            <person name="Buchanan P."/>
            <person name="Buyck B."/>
            <person name="Bense V."/>
            <person name="Catcheside P."/>
            <person name="Chovatia M."/>
            <person name="Cooper J."/>
            <person name="Damon W."/>
            <person name="Desjardin D."/>
            <person name="Finy P."/>
            <person name="Geml J."/>
            <person name="Haridas S."/>
            <person name="Hughes K."/>
            <person name="Justo A."/>
            <person name="Karasinski D."/>
            <person name="Kautmanova I."/>
            <person name="Kiss B."/>
            <person name="Kocsube S."/>
            <person name="Kotiranta H."/>
            <person name="LaButti K.M."/>
            <person name="Lechner B.E."/>
            <person name="Liimatainen K."/>
            <person name="Lipzen A."/>
            <person name="Lukacs Z."/>
            <person name="Mihaltcheva S."/>
            <person name="Morgado L.N."/>
            <person name="Niskanen T."/>
            <person name="Noordeloos M.E."/>
            <person name="Ohm R.A."/>
            <person name="Ortiz-Santana B."/>
            <person name="Ovrebo C."/>
            <person name="Racz N."/>
            <person name="Riley R."/>
            <person name="Savchenko A."/>
            <person name="Shiryaev A."/>
            <person name="Soop K."/>
            <person name="Spirin V."/>
            <person name="Szebenyi C."/>
            <person name="Tomsovsky M."/>
            <person name="Tulloss R.E."/>
            <person name="Uehling J."/>
            <person name="Grigoriev I.V."/>
            <person name="Vagvolgyi C."/>
            <person name="Papp T."/>
            <person name="Martin F.M."/>
            <person name="Miettinen O."/>
            <person name="Hibbett D.S."/>
            <person name="Nagy L.G."/>
        </authorList>
    </citation>
    <scope>NUCLEOTIDE SEQUENCE [LARGE SCALE GENOMIC DNA]</scope>
    <source>
        <strain evidence="1 2">FP101781</strain>
    </source>
</reference>
<gene>
    <name evidence="1" type="ORF">FA13DRAFT_1816631</name>
</gene>
<accession>A0A4Y7SYU6</accession>
<comment type="caution">
    <text evidence="1">The sequence shown here is derived from an EMBL/GenBank/DDBJ whole genome shotgun (WGS) entry which is preliminary data.</text>
</comment>
<evidence type="ECO:0000313" key="2">
    <source>
        <dbReference type="Proteomes" id="UP000298030"/>
    </source>
</evidence>
<dbReference type="Proteomes" id="UP000298030">
    <property type="component" value="Unassembled WGS sequence"/>
</dbReference>
<proteinExistence type="predicted"/>
<sequence length="148" mass="15712">MAPSEFYVRLQKGIVGGFAPPTPDAIYSIAKSDAQSHLSITAAVRPDGTPSVQEVAPKQVNHGDETSKLVTELESILKKLPTEQPPGSEDIYGLNTGIFWGSNDLQWANGGPEGCGGGTSSVQATAEEKEKFKRAVDIVKQLVDKADT</sequence>
<name>A0A4Y7SYU6_COPMI</name>